<dbReference type="InterPro" id="IPR023753">
    <property type="entry name" value="FAD/NAD-binding_dom"/>
</dbReference>
<sequence length="267" mass="29557">MATDIMNFMTEEGVSFHLNTQIVGARDLGTEREILIRKGDSTVALRAKAVLIAVGRTANLKCLGLEEIGIGFERRRLKLDKRLRTTHPHIYAAGDVTGDYQFTHAAGYEGGVVLGNAILHIPRKVDYSFFPWCTFTDPELACIGMNEKMATAAGLEYTVYSERFMENDRSLAEGEREGKIKMLLDKKERLLGVQLLGPHAGDLLAEWVAVMNGGVRLSTLASSVHPYPTLGEINKKVVTDLFAKKLFSPRMRKALTLLFNLKGRACG</sequence>
<keyword evidence="4" id="KW-0274">FAD</keyword>
<dbReference type="SUPFAM" id="SSF55424">
    <property type="entry name" value="FAD/NAD-linked reductases, dimerisation (C-terminal) domain"/>
    <property type="match status" value="1"/>
</dbReference>
<gene>
    <name evidence="8" type="ORF">NBG4_20039</name>
</gene>
<comment type="cofactor">
    <cofactor evidence="1">
        <name>FAD</name>
        <dbReference type="ChEBI" id="CHEBI:57692"/>
    </cofactor>
</comment>
<dbReference type="Gene3D" id="3.30.390.30">
    <property type="match status" value="1"/>
</dbReference>
<name>A0A2U3QFP2_9BACT</name>
<evidence type="ECO:0000313" key="9">
    <source>
        <dbReference type="Proteomes" id="UP000245125"/>
    </source>
</evidence>
<evidence type="ECO:0000313" key="8">
    <source>
        <dbReference type="EMBL" id="SPQ00233.1"/>
    </source>
</evidence>
<dbReference type="Gene3D" id="3.50.50.60">
    <property type="entry name" value="FAD/NAD(P)-binding domain"/>
    <property type="match status" value="2"/>
</dbReference>
<evidence type="ECO:0000256" key="1">
    <source>
        <dbReference type="ARBA" id="ARBA00001974"/>
    </source>
</evidence>
<evidence type="ECO:0000256" key="4">
    <source>
        <dbReference type="ARBA" id="ARBA00022827"/>
    </source>
</evidence>
<dbReference type="FunFam" id="3.30.390.30:FF:000001">
    <property type="entry name" value="Dihydrolipoyl dehydrogenase"/>
    <property type="match status" value="1"/>
</dbReference>
<organism evidence="8 9">
    <name type="scientific">Candidatus Sulfobium mesophilum</name>
    <dbReference type="NCBI Taxonomy" id="2016548"/>
    <lineage>
        <taxon>Bacteria</taxon>
        <taxon>Pseudomonadati</taxon>
        <taxon>Nitrospirota</taxon>
        <taxon>Nitrospiria</taxon>
        <taxon>Nitrospirales</taxon>
        <taxon>Nitrospiraceae</taxon>
        <taxon>Candidatus Sulfobium</taxon>
    </lineage>
</organism>
<feature type="domain" description="Pyridine nucleotide-disulphide oxidoreductase dimerisation" evidence="6">
    <location>
        <begin position="131"/>
        <end position="233"/>
    </location>
</feature>
<evidence type="ECO:0000259" key="6">
    <source>
        <dbReference type="Pfam" id="PF02852"/>
    </source>
</evidence>
<dbReference type="GO" id="GO:0050660">
    <property type="term" value="F:flavin adenine dinucleotide binding"/>
    <property type="evidence" value="ECO:0007669"/>
    <property type="project" value="TreeGrafter"/>
</dbReference>
<dbReference type="PANTHER" id="PTHR43014">
    <property type="entry name" value="MERCURIC REDUCTASE"/>
    <property type="match status" value="1"/>
</dbReference>
<dbReference type="Pfam" id="PF07992">
    <property type="entry name" value="Pyr_redox_2"/>
    <property type="match status" value="1"/>
</dbReference>
<reference evidence="9" key="1">
    <citation type="submission" date="2018-03" db="EMBL/GenBank/DDBJ databases">
        <authorList>
            <person name="Zecchin S."/>
        </authorList>
    </citation>
    <scope>NUCLEOTIDE SEQUENCE [LARGE SCALE GENOMIC DNA]</scope>
</reference>
<accession>A0A2U3QFP2</accession>
<dbReference type="Pfam" id="PF02852">
    <property type="entry name" value="Pyr_redox_dim"/>
    <property type="match status" value="1"/>
</dbReference>
<dbReference type="InterPro" id="IPR036188">
    <property type="entry name" value="FAD/NAD-bd_sf"/>
</dbReference>
<dbReference type="EMBL" id="OUUY01000064">
    <property type="protein sequence ID" value="SPQ00233.1"/>
    <property type="molecule type" value="Genomic_DNA"/>
</dbReference>
<comment type="similarity">
    <text evidence="2">Belongs to the class-I pyridine nucleotide-disulfide oxidoreductase family.</text>
</comment>
<evidence type="ECO:0000256" key="2">
    <source>
        <dbReference type="ARBA" id="ARBA00007532"/>
    </source>
</evidence>
<keyword evidence="3" id="KW-0285">Flavoprotein</keyword>
<dbReference type="SUPFAM" id="SSF51905">
    <property type="entry name" value="FAD/NAD(P)-binding domain"/>
    <property type="match status" value="1"/>
</dbReference>
<evidence type="ECO:0000256" key="3">
    <source>
        <dbReference type="ARBA" id="ARBA00022630"/>
    </source>
</evidence>
<dbReference type="InterPro" id="IPR016156">
    <property type="entry name" value="FAD/NAD-linked_Rdtase_dimer_sf"/>
</dbReference>
<evidence type="ECO:0000259" key="7">
    <source>
        <dbReference type="Pfam" id="PF07992"/>
    </source>
</evidence>
<dbReference type="GO" id="GO:0003955">
    <property type="term" value="F:NAD(P)H dehydrogenase (quinone) activity"/>
    <property type="evidence" value="ECO:0007669"/>
    <property type="project" value="TreeGrafter"/>
</dbReference>
<feature type="domain" description="FAD/NAD(P)-binding" evidence="7">
    <location>
        <begin position="5"/>
        <end position="110"/>
    </location>
</feature>
<dbReference type="PANTHER" id="PTHR43014:SF4">
    <property type="entry name" value="PYRIDINE NUCLEOTIDE-DISULFIDE OXIDOREDUCTASE RCLA-RELATED"/>
    <property type="match status" value="1"/>
</dbReference>
<keyword evidence="5" id="KW-0560">Oxidoreductase</keyword>
<dbReference type="Proteomes" id="UP000245125">
    <property type="component" value="Unassembled WGS sequence"/>
</dbReference>
<proteinExistence type="inferred from homology"/>
<evidence type="ECO:0000256" key="5">
    <source>
        <dbReference type="ARBA" id="ARBA00023002"/>
    </source>
</evidence>
<keyword evidence="9" id="KW-1185">Reference proteome</keyword>
<dbReference type="InterPro" id="IPR004099">
    <property type="entry name" value="Pyr_nucl-diS_OxRdtase_dimer"/>
</dbReference>
<protein>
    <submittedName>
        <fullName evidence="8">tRNA uridine 5-carboxymethylaminomethyl modification enzyme GidA</fullName>
    </submittedName>
</protein>
<dbReference type="AlphaFoldDB" id="A0A2U3QFP2"/>